<feature type="transmembrane region" description="Helical" evidence="1">
    <location>
        <begin position="170"/>
        <end position="187"/>
    </location>
</feature>
<proteinExistence type="predicted"/>
<organism evidence="2 3">
    <name type="scientific">Mesoterricola sediminis</name>
    <dbReference type="NCBI Taxonomy" id="2927980"/>
    <lineage>
        <taxon>Bacteria</taxon>
        <taxon>Pseudomonadati</taxon>
        <taxon>Acidobacteriota</taxon>
        <taxon>Holophagae</taxon>
        <taxon>Holophagales</taxon>
        <taxon>Holophagaceae</taxon>
        <taxon>Mesoterricola</taxon>
    </lineage>
</organism>
<feature type="transmembrane region" description="Helical" evidence="1">
    <location>
        <begin position="70"/>
        <end position="93"/>
    </location>
</feature>
<name>A0AA48KFC8_9BACT</name>
<dbReference type="Proteomes" id="UP001228113">
    <property type="component" value="Chromosome"/>
</dbReference>
<feature type="transmembrane region" description="Helical" evidence="1">
    <location>
        <begin position="12"/>
        <end position="34"/>
    </location>
</feature>
<keyword evidence="1" id="KW-0812">Transmembrane</keyword>
<protein>
    <recommendedName>
        <fullName evidence="4">Cell wall polymerase</fullName>
    </recommendedName>
</protein>
<gene>
    <name evidence="2" type="ORF">METESE_31450</name>
</gene>
<feature type="transmembrane region" description="Helical" evidence="1">
    <location>
        <begin position="199"/>
        <end position="230"/>
    </location>
</feature>
<evidence type="ECO:0008006" key="4">
    <source>
        <dbReference type="Google" id="ProtNLM"/>
    </source>
</evidence>
<accession>A0AA48KFC8</accession>
<keyword evidence="3" id="KW-1185">Reference proteome</keyword>
<sequence>MPVDRTLPPWTPLAPIACLAFGGLIGALVMALAGAAPARVATQLVALGAALGLAWVLRSVPAEAVAKARFWLPALALLGAAFLDVGLIGIHRWVSLGPIHLHTGFLACPLLLVALARGLAEGRWRAALLLAGATQALLCLQPDAGTATAFALGAAAAAAATPALARPARTGLALALLALAVPAWTRPDHLSPVPVVEGILALAATTAGVLGVLARLAALALPASLAILALDTRRRDPGAAPVAAGLAAFAAGAFLAPALGQFPVPVLGYGISPLLGLAFASGLLGGAARRAA</sequence>
<keyword evidence="1" id="KW-0472">Membrane</keyword>
<dbReference type="EMBL" id="AP027081">
    <property type="protein sequence ID" value="BDU78187.1"/>
    <property type="molecule type" value="Genomic_DNA"/>
</dbReference>
<feature type="transmembrane region" description="Helical" evidence="1">
    <location>
        <begin position="266"/>
        <end position="288"/>
    </location>
</feature>
<dbReference type="AlphaFoldDB" id="A0AA48KFC8"/>
<evidence type="ECO:0000313" key="2">
    <source>
        <dbReference type="EMBL" id="BDU78187.1"/>
    </source>
</evidence>
<evidence type="ECO:0000256" key="1">
    <source>
        <dbReference type="SAM" id="Phobius"/>
    </source>
</evidence>
<feature type="transmembrane region" description="Helical" evidence="1">
    <location>
        <begin position="99"/>
        <end position="120"/>
    </location>
</feature>
<feature type="transmembrane region" description="Helical" evidence="1">
    <location>
        <begin position="40"/>
        <end position="58"/>
    </location>
</feature>
<evidence type="ECO:0000313" key="3">
    <source>
        <dbReference type="Proteomes" id="UP001228113"/>
    </source>
</evidence>
<feature type="transmembrane region" description="Helical" evidence="1">
    <location>
        <begin position="242"/>
        <end position="260"/>
    </location>
</feature>
<reference evidence="2" key="1">
    <citation type="journal article" date="2023" name="Int. J. Syst. Evol. Microbiol.">
        <title>Mesoterricola silvestris gen. nov., sp. nov., Mesoterricola sediminis sp. nov., Geothrix oryzae sp. nov., Geothrix edaphica sp. nov., Geothrix rubra sp. nov., and Geothrix limicola sp. nov., six novel members of Acidobacteriota isolated from soils.</title>
        <authorList>
            <person name="Itoh H."/>
            <person name="Sugisawa Y."/>
            <person name="Mise K."/>
            <person name="Xu Z."/>
            <person name="Kuniyasu M."/>
            <person name="Ushijima N."/>
            <person name="Kawano K."/>
            <person name="Kobayashi E."/>
            <person name="Shiratori Y."/>
            <person name="Masuda Y."/>
            <person name="Senoo K."/>
        </authorList>
    </citation>
    <scope>NUCLEOTIDE SEQUENCE</scope>
    <source>
        <strain evidence="2">W786</strain>
    </source>
</reference>
<keyword evidence="1" id="KW-1133">Transmembrane helix</keyword>
<dbReference type="KEGG" id="msea:METESE_31450"/>